<evidence type="ECO:0000256" key="7">
    <source>
        <dbReference type="ARBA" id="ARBA00023125"/>
    </source>
</evidence>
<keyword evidence="4 8" id="KW-0547">Nucleotide-binding</keyword>
<dbReference type="Pfam" id="PF00308">
    <property type="entry name" value="Bac_DnaA"/>
    <property type="match status" value="1"/>
</dbReference>
<comment type="subcellular location">
    <subcellularLocation>
        <location evidence="8">Cytoplasm</location>
    </subcellularLocation>
</comment>
<evidence type="ECO:0000256" key="5">
    <source>
        <dbReference type="ARBA" id="ARBA00022840"/>
    </source>
</evidence>
<gene>
    <name evidence="8 14" type="primary">dnaA</name>
    <name evidence="14" type="ORF">SG0102_00010</name>
</gene>
<dbReference type="InterPro" id="IPR013159">
    <property type="entry name" value="DnaA_C"/>
</dbReference>
<dbReference type="GO" id="GO:0003688">
    <property type="term" value="F:DNA replication origin binding"/>
    <property type="evidence" value="ECO:0007669"/>
    <property type="project" value="UniProtKB-UniRule"/>
</dbReference>
<dbReference type="InterPro" id="IPR003593">
    <property type="entry name" value="AAA+_ATPase"/>
</dbReference>
<keyword evidence="3 8" id="KW-0235">DNA replication</keyword>
<evidence type="ECO:0000313" key="14">
    <source>
        <dbReference type="EMBL" id="BBH25067.1"/>
    </source>
</evidence>
<dbReference type="GO" id="GO:0006275">
    <property type="term" value="P:regulation of DNA replication"/>
    <property type="evidence" value="ECO:0007669"/>
    <property type="project" value="UniProtKB-UniRule"/>
</dbReference>
<sequence length="454" mass="52050">MSLAENWSQCLADFRDQFDDKVIFDSFIADLTAQDIINDELLATTPYAFNVGMIEDYVPLLEKTYNSLFDANLTIKVMSEADYKKGYAGKKQKKEEEKPSLDDHLNPDFTFDNFVVGNSNRIAQNASLAVAMKPGAAYSPLFIYSNSGLGKTHLLNAIGNFVKKRDKEGVKRILYTSTENFVNDYVSSIAHNMIDEFNERYRSIDVLLIDDIQFIASKTQSSEMFFNIFNSLQNENKQIVITSDKPPKDLKGIENRLISRFTNGLTVSIDTPEFETSKAILKKKLEIEKVDYPIKEDVLDFMASHFNRDIRELEGSLKRLLFYKLVFGQNIEVIDLEFALQAFEDDYKEEKVRKVDLSVDKIKKTVADYYNLTVAQINSKSRTSNVIVARHIAMYLVRNLLNDMSYIQIGKEFGGRDHSTVMKACDKVEKNIKKDKNYKQAVEDLRKKLSKSHS</sequence>
<feature type="binding site" evidence="8">
    <location>
        <position position="151"/>
    </location>
    <ligand>
        <name>ATP</name>
        <dbReference type="ChEBI" id="CHEBI:30616"/>
    </ligand>
</feature>
<evidence type="ECO:0000256" key="4">
    <source>
        <dbReference type="ARBA" id="ARBA00022741"/>
    </source>
</evidence>
<keyword evidence="7 8" id="KW-0238">DNA-binding</keyword>
<dbReference type="SUPFAM" id="SSF48295">
    <property type="entry name" value="TrpR-like"/>
    <property type="match status" value="1"/>
</dbReference>
<organism evidence="14 15">
    <name type="scientific">Intestinibaculum porci</name>
    <dbReference type="NCBI Taxonomy" id="2487118"/>
    <lineage>
        <taxon>Bacteria</taxon>
        <taxon>Bacillati</taxon>
        <taxon>Bacillota</taxon>
        <taxon>Erysipelotrichia</taxon>
        <taxon>Erysipelotrichales</taxon>
        <taxon>Erysipelotrichaceae</taxon>
        <taxon>Intestinibaculum</taxon>
    </lineage>
</organism>
<keyword evidence="2 8" id="KW-0963">Cytoplasm</keyword>
<feature type="region of interest" description="Domain I, interacts with DnaA modulators" evidence="8">
    <location>
        <begin position="1"/>
        <end position="97"/>
    </location>
</feature>
<dbReference type="NCBIfam" id="TIGR00362">
    <property type="entry name" value="DnaA"/>
    <property type="match status" value="1"/>
</dbReference>
<dbReference type="Pfam" id="PF08299">
    <property type="entry name" value="Bac_DnaA_C"/>
    <property type="match status" value="1"/>
</dbReference>
<dbReference type="Gene3D" id="3.40.50.300">
    <property type="entry name" value="P-loop containing nucleotide triphosphate hydrolases"/>
    <property type="match status" value="1"/>
</dbReference>
<dbReference type="GO" id="GO:0005886">
    <property type="term" value="C:plasma membrane"/>
    <property type="evidence" value="ECO:0007669"/>
    <property type="project" value="TreeGrafter"/>
</dbReference>
<dbReference type="InterPro" id="IPR027417">
    <property type="entry name" value="P-loop_NTPase"/>
</dbReference>
<dbReference type="Gene3D" id="3.30.300.180">
    <property type="match status" value="1"/>
</dbReference>
<feature type="binding site" evidence="8">
    <location>
        <position position="152"/>
    </location>
    <ligand>
        <name>ATP</name>
        <dbReference type="ChEBI" id="CHEBI:30616"/>
    </ligand>
</feature>
<accession>A0A3G9J1J9</accession>
<dbReference type="InterPro" id="IPR018312">
    <property type="entry name" value="Chromosome_initiator_DnaA_CS"/>
</dbReference>
<dbReference type="CDD" id="cd06571">
    <property type="entry name" value="Bac_DnaA_C"/>
    <property type="match status" value="1"/>
</dbReference>
<dbReference type="PANTHER" id="PTHR30050">
    <property type="entry name" value="CHROMOSOMAL REPLICATION INITIATOR PROTEIN DNAA"/>
    <property type="match status" value="1"/>
</dbReference>
<keyword evidence="15" id="KW-1185">Reference proteome</keyword>
<keyword evidence="5 8" id="KW-0067">ATP-binding</keyword>
<dbReference type="InterPro" id="IPR001957">
    <property type="entry name" value="Chromosome_initiator_DnaA"/>
</dbReference>
<dbReference type="FunCoup" id="A0A3G9J1J9">
    <property type="interactions" value="332"/>
</dbReference>
<dbReference type="AlphaFoldDB" id="A0A3G9J1J9"/>
<dbReference type="InterPro" id="IPR013317">
    <property type="entry name" value="DnaA_dom"/>
</dbReference>
<evidence type="ECO:0000256" key="8">
    <source>
        <dbReference type="HAMAP-Rule" id="MF_00377"/>
    </source>
</evidence>
<dbReference type="SMART" id="SM00760">
    <property type="entry name" value="Bac_DnaA_C"/>
    <property type="match status" value="1"/>
</dbReference>
<dbReference type="RefSeq" id="WP_125118051.1">
    <property type="nucleotide sequence ID" value="NZ_AP019309.1"/>
</dbReference>
<evidence type="ECO:0000256" key="1">
    <source>
        <dbReference type="ARBA" id="ARBA00006583"/>
    </source>
</evidence>
<dbReference type="PANTHER" id="PTHR30050:SF2">
    <property type="entry name" value="CHROMOSOMAL REPLICATION INITIATOR PROTEIN DNAA"/>
    <property type="match status" value="1"/>
</dbReference>
<feature type="binding site" evidence="8">
    <location>
        <position position="150"/>
    </location>
    <ligand>
        <name>ATP</name>
        <dbReference type="ChEBI" id="CHEBI:30616"/>
    </ligand>
</feature>
<feature type="domain" description="Chromosomal replication initiator DnaA C-terminal" evidence="13">
    <location>
        <begin position="358"/>
        <end position="428"/>
    </location>
</feature>
<evidence type="ECO:0000259" key="12">
    <source>
        <dbReference type="SMART" id="SM00382"/>
    </source>
</evidence>
<dbReference type="Gene3D" id="1.10.1750.10">
    <property type="match status" value="1"/>
</dbReference>
<dbReference type="InParanoid" id="A0A3G9J1J9"/>
<dbReference type="InterPro" id="IPR020591">
    <property type="entry name" value="Chromosome_initiator_DnaA-like"/>
</dbReference>
<comment type="caution">
    <text evidence="8">Lacks conserved residue(s) required for the propagation of feature annotation.</text>
</comment>
<evidence type="ECO:0000256" key="10">
    <source>
        <dbReference type="RuleBase" id="RU000577"/>
    </source>
</evidence>
<comment type="similarity">
    <text evidence="1 8 11">Belongs to the DnaA family.</text>
</comment>
<dbReference type="SUPFAM" id="SSF52540">
    <property type="entry name" value="P-loop containing nucleoside triphosphate hydrolases"/>
    <property type="match status" value="1"/>
</dbReference>
<feature type="region of interest" description="Domain IV, binds dsDNA" evidence="8">
    <location>
        <begin position="325"/>
        <end position="454"/>
    </location>
</feature>
<feature type="binding site" evidence="8">
    <location>
        <position position="148"/>
    </location>
    <ligand>
        <name>ATP</name>
        <dbReference type="ChEBI" id="CHEBI:30616"/>
    </ligand>
</feature>
<name>A0A3G9J1J9_9FIRM</name>
<dbReference type="GO" id="GO:0005737">
    <property type="term" value="C:cytoplasm"/>
    <property type="evidence" value="ECO:0007669"/>
    <property type="project" value="UniProtKB-SubCell"/>
</dbReference>
<evidence type="ECO:0000256" key="2">
    <source>
        <dbReference type="ARBA" id="ARBA00022490"/>
    </source>
</evidence>
<comment type="function">
    <text evidence="8 10">Plays an essential role in the initiation and regulation of chromosomal replication. ATP-DnaA binds to the origin of replication (oriC) to initiate formation of the DNA replication initiation complex once per cell cycle. Binds the DnaA box (a 9 base pair repeat at the origin) and separates the double-stranded (ds)DNA. Forms a right-handed helical filament on oriC DNA; dsDNA binds to the exterior of the filament while single-stranded (ss)DNA is stabiized in the filament's interior. The ATP-DnaA-oriC complex binds and stabilizes one strand of the AT-rich DNA unwinding element (DUE), permitting loading of DNA polymerase. After initiation quickly degrades to an ADP-DnaA complex that is not apt for DNA replication. Binds acidic phospholipids.</text>
</comment>
<evidence type="ECO:0000259" key="13">
    <source>
        <dbReference type="SMART" id="SM00760"/>
    </source>
</evidence>
<dbReference type="Proteomes" id="UP000268059">
    <property type="component" value="Chromosome"/>
</dbReference>
<protein>
    <recommendedName>
        <fullName evidence="8 9">Chromosomal replication initiator protein DnaA</fullName>
    </recommendedName>
</protein>
<feature type="domain" description="AAA+ ATPase" evidence="12">
    <location>
        <begin position="137"/>
        <end position="270"/>
    </location>
</feature>
<dbReference type="GO" id="GO:0008289">
    <property type="term" value="F:lipid binding"/>
    <property type="evidence" value="ECO:0007669"/>
    <property type="project" value="UniProtKB-KW"/>
</dbReference>
<comment type="domain">
    <text evidence="8">Domain I is involved in oligomerization and binding regulators, domain II is flexibile and of varying length in different bacteria, domain III forms the AAA+ region, while domain IV binds dsDNA.</text>
</comment>
<dbReference type="SMART" id="SM00382">
    <property type="entry name" value="AAA"/>
    <property type="match status" value="1"/>
</dbReference>
<dbReference type="PROSITE" id="PS01008">
    <property type="entry name" value="DNAA"/>
    <property type="match status" value="1"/>
</dbReference>
<dbReference type="GO" id="GO:0005524">
    <property type="term" value="F:ATP binding"/>
    <property type="evidence" value="ECO:0007669"/>
    <property type="project" value="UniProtKB-UniRule"/>
</dbReference>
<evidence type="ECO:0000256" key="6">
    <source>
        <dbReference type="ARBA" id="ARBA00023121"/>
    </source>
</evidence>
<reference evidence="14 15" key="1">
    <citation type="submission" date="2018-11" db="EMBL/GenBank/DDBJ databases">
        <title>Novel Erysipelotrichaceae bacterium isolated from small intestine of a swine.</title>
        <authorList>
            <person name="Kim J.S."/>
            <person name="Choe H."/>
            <person name="Lee Y.R."/>
            <person name="Kim K.M."/>
            <person name="Park D.S."/>
        </authorList>
    </citation>
    <scope>NUCLEOTIDE SEQUENCE [LARGE SCALE GENOMIC DNA]</scope>
    <source>
        <strain evidence="14 15">SG0102</strain>
    </source>
</reference>
<dbReference type="InterPro" id="IPR038454">
    <property type="entry name" value="DnaA_N_sf"/>
</dbReference>
<dbReference type="CDD" id="cd00009">
    <property type="entry name" value="AAA"/>
    <property type="match status" value="1"/>
</dbReference>
<dbReference type="EMBL" id="AP019309">
    <property type="protein sequence ID" value="BBH25067.1"/>
    <property type="molecule type" value="Genomic_DNA"/>
</dbReference>
<evidence type="ECO:0000313" key="15">
    <source>
        <dbReference type="Proteomes" id="UP000268059"/>
    </source>
</evidence>
<proteinExistence type="inferred from homology"/>
<dbReference type="Gene3D" id="1.10.8.60">
    <property type="match status" value="1"/>
</dbReference>
<dbReference type="OrthoDB" id="9807019at2"/>
<dbReference type="KEGG" id="ebm:SG0102_00010"/>
<evidence type="ECO:0000256" key="11">
    <source>
        <dbReference type="RuleBase" id="RU004227"/>
    </source>
</evidence>
<dbReference type="GO" id="GO:0006270">
    <property type="term" value="P:DNA replication initiation"/>
    <property type="evidence" value="ECO:0007669"/>
    <property type="project" value="UniProtKB-UniRule"/>
</dbReference>
<dbReference type="InterPro" id="IPR010921">
    <property type="entry name" value="Trp_repressor/repl_initiator"/>
</dbReference>
<dbReference type="HAMAP" id="MF_00377">
    <property type="entry name" value="DnaA_bact"/>
    <property type="match status" value="1"/>
</dbReference>
<evidence type="ECO:0000256" key="9">
    <source>
        <dbReference type="NCBIfam" id="TIGR00362"/>
    </source>
</evidence>
<keyword evidence="6 8" id="KW-0446">Lipid-binding</keyword>
<comment type="subunit">
    <text evidence="8">Oligomerizes as a right-handed, spiral filament on DNA at oriC.</text>
</comment>
<dbReference type="FunFam" id="3.40.50.300:FF:000668">
    <property type="entry name" value="Chromosomal replication initiator protein DnaA"/>
    <property type="match status" value="1"/>
</dbReference>
<dbReference type="PRINTS" id="PR00051">
    <property type="entry name" value="DNAA"/>
</dbReference>
<evidence type="ECO:0000256" key="3">
    <source>
        <dbReference type="ARBA" id="ARBA00022705"/>
    </source>
</evidence>